<evidence type="ECO:0000313" key="6">
    <source>
        <dbReference type="Proteomes" id="UP000237631"/>
    </source>
</evidence>
<dbReference type="AlphaFoldDB" id="A0A2S6C4J6"/>
<comment type="caution">
    <text evidence="5">The sequence shown here is derived from an EMBL/GenBank/DDBJ whole genome shotgun (WGS) entry which is preliminary data.</text>
</comment>
<dbReference type="GO" id="GO:1902929">
    <property type="term" value="C:plasma membrane of growing cell tip"/>
    <property type="evidence" value="ECO:0007669"/>
    <property type="project" value="TreeGrafter"/>
</dbReference>
<dbReference type="Gene3D" id="2.120.10.80">
    <property type="entry name" value="Kelch-type beta propeller"/>
    <property type="match status" value="1"/>
</dbReference>
<evidence type="ECO:0000259" key="3">
    <source>
        <dbReference type="Pfam" id="PF20842"/>
    </source>
</evidence>
<keyword evidence="1" id="KW-0472">Membrane</keyword>
<dbReference type="PANTHER" id="PTHR31778">
    <property type="entry name" value="BUD SITE SELECTION PROTEIN RAX2"/>
    <property type="match status" value="1"/>
</dbReference>
<dbReference type="Proteomes" id="UP000237631">
    <property type="component" value="Unassembled WGS sequence"/>
</dbReference>
<feature type="domain" description="Rax2-like third" evidence="4">
    <location>
        <begin position="386"/>
        <end position="545"/>
    </location>
</feature>
<dbReference type="InterPro" id="IPR024982">
    <property type="entry name" value="Rax2-like_C"/>
</dbReference>
<evidence type="ECO:0000256" key="1">
    <source>
        <dbReference type="SAM" id="Phobius"/>
    </source>
</evidence>
<dbReference type="Pfam" id="PF20842">
    <property type="entry name" value="Rax2_2"/>
    <property type="match status" value="1"/>
</dbReference>
<dbReference type="InterPro" id="IPR048265">
    <property type="entry name" value="Rax2-like_third"/>
</dbReference>
<accession>A0A2S6C4J6</accession>
<evidence type="ECO:0000313" key="5">
    <source>
        <dbReference type="EMBL" id="PPJ54657.1"/>
    </source>
</evidence>
<reference evidence="6" key="1">
    <citation type="journal article" date="2017" name="bioRxiv">
        <title>Conservation of a gene cluster reveals novel cercosporin biosynthetic mechanisms and extends production to the genus Colletotrichum.</title>
        <authorList>
            <person name="de Jonge R."/>
            <person name="Ebert M.K."/>
            <person name="Huitt-Roehl C.R."/>
            <person name="Pal P."/>
            <person name="Suttle J.C."/>
            <person name="Spanner R.E."/>
            <person name="Neubauer J.D."/>
            <person name="Jurick W.M.II."/>
            <person name="Stott K.A."/>
            <person name="Secor G.A."/>
            <person name="Thomma B.P.H.J."/>
            <person name="Van de Peer Y."/>
            <person name="Townsend C.A."/>
            <person name="Bolton M.D."/>
        </authorList>
    </citation>
    <scope>NUCLEOTIDE SEQUENCE [LARGE SCALE GENOMIC DNA]</scope>
    <source>
        <strain evidence="6">CBS538.71</strain>
    </source>
</reference>
<keyword evidence="1" id="KW-0812">Transmembrane</keyword>
<feature type="domain" description="Rax2-like C-terminal" evidence="2">
    <location>
        <begin position="921"/>
        <end position="1170"/>
    </location>
</feature>
<evidence type="ECO:0000259" key="2">
    <source>
        <dbReference type="Pfam" id="PF12768"/>
    </source>
</evidence>
<dbReference type="Pfam" id="PF20843">
    <property type="entry name" value="Rax2_3"/>
    <property type="match status" value="1"/>
</dbReference>
<keyword evidence="1" id="KW-1133">Transmembrane helix</keyword>
<protein>
    <submittedName>
        <fullName evidence="5">Uncharacterized protein</fullName>
    </submittedName>
</protein>
<organism evidence="5 6">
    <name type="scientific">Cercospora berteroae</name>
    <dbReference type="NCBI Taxonomy" id="357750"/>
    <lineage>
        <taxon>Eukaryota</taxon>
        <taxon>Fungi</taxon>
        <taxon>Dikarya</taxon>
        <taxon>Ascomycota</taxon>
        <taxon>Pezizomycotina</taxon>
        <taxon>Dothideomycetes</taxon>
        <taxon>Dothideomycetidae</taxon>
        <taxon>Mycosphaerellales</taxon>
        <taxon>Mycosphaerellaceae</taxon>
        <taxon>Cercospora</taxon>
    </lineage>
</organism>
<evidence type="ECO:0000259" key="4">
    <source>
        <dbReference type="Pfam" id="PF20843"/>
    </source>
</evidence>
<dbReference type="OrthoDB" id="2503993at2759"/>
<dbReference type="STRING" id="357750.A0A2S6C4J6"/>
<gene>
    <name evidence="5" type="ORF">CBER1_07666</name>
</gene>
<dbReference type="InterPro" id="IPR048266">
    <property type="entry name" value="Rax2-like_second"/>
</dbReference>
<dbReference type="Pfam" id="PF12768">
    <property type="entry name" value="Rax2"/>
    <property type="match status" value="1"/>
</dbReference>
<name>A0A2S6C4J6_9PEZI</name>
<feature type="domain" description="Rax2-like second" evidence="3">
    <location>
        <begin position="229"/>
        <end position="375"/>
    </location>
</feature>
<feature type="transmembrane region" description="Helical" evidence="1">
    <location>
        <begin position="1175"/>
        <end position="1202"/>
    </location>
</feature>
<dbReference type="InterPro" id="IPR011043">
    <property type="entry name" value="Gal_Oxase/kelch_b-propeller"/>
</dbReference>
<proteinExistence type="predicted"/>
<keyword evidence="6" id="KW-1185">Reference proteome</keyword>
<dbReference type="EMBL" id="PNEN01000559">
    <property type="protein sequence ID" value="PPJ54657.1"/>
    <property type="molecule type" value="Genomic_DNA"/>
</dbReference>
<dbReference type="InterPro" id="IPR015915">
    <property type="entry name" value="Kelch-typ_b-propeller"/>
</dbReference>
<dbReference type="SUPFAM" id="SSF50965">
    <property type="entry name" value="Galactose oxidase, central domain"/>
    <property type="match status" value="1"/>
</dbReference>
<dbReference type="PANTHER" id="PTHR31778:SF2">
    <property type="entry name" value="BUD SITE SELECTION PROTEIN RAX2"/>
    <property type="match status" value="1"/>
</dbReference>
<sequence length="1245" mass="130452">MRTLLQQLLALGPELAAYILTTSVPVARAAFVQSAASSPNLDLSQLGRVAVGGDFDSISLYTYQGQNENTSTNGSQSLLTRYPDGAFQSLALADADTSIRAMCSFVVNGNLQGVVVGGNFTSLGGVRADSIALWNPDSNEVTALPGLSGGPVNALYCDDESGTVYVGGQFMAGNSSNAMAWTTGWVNLPFAGFNGPVNSITKDSGNNIVFGGQFTVLGNTTTTSTESIPQAVSIGSGNITAAGSSSQAGFSDPNNIICKTGEEQGSGNTWLLNDNTGGYWESALGFGVSPTALRIYNTDYEGRGTKSFYFEEMNTAGILELEYVDPTTGQNATCIRFCPLPEGNTTVQEFRFVRRVAMTTFRIWITDFYGAGAGLNGVELVSDEIYNFAVNDLNSPSCVDTAAASVSTATPADAWGRSRNPGLISSDYLSTVINSEGNVGENTNVVFQPNLQQSGNYSVTLYTPGCIIDESCSSRGRVEITASMTADSDPATTSSFQTNNYDKFEQIYYGYIDTDGFQPTVTLAPAAGQRVPLTVVASRVRFELISAAGGNSSTSTSSSSTTGGLNGLFEYNPNEATTSTNFSTSVVNRAGTSLDGRATFASVIRYNDNLYAAGNFSGDGISNIMSIGSDGPASLPRGGLNGEVLNMMLNGSTLYIGGIFTNTAQDQTEGLNSVGSFSIDSNEWAPLGAGVNGGVFSIVPLTMNMTAEDRRDTLAISGNFTSVNGFGDNAAFDAAGFAIWVPSENNWLQNIPGTNSALNGQLTAYTTVPGMDPVYAGKIDSQGLDINDVVELVGSGTPELQSLPIRLSANTAASSSGSQKRDLTDGQTGSNYTGVYDGVFYNKNNLNITILGGSFSTTATNGSTIENLAFINNTDSDRESVSGVSGLTSDSIFIAMDTYQTALWAGGAVNGTVNGNPATGLVVYDLSANRFAAPHPPALGGENVVVHSIAAQPEGEDVYVGGDYATAGSLPCGPLCFYDTRALQWQSTGSGLEGVIYTMVWTSNTKLMIAGNLTVNGNETTMATYDAKEQTFTELEGASSLPGPVTAISAVNGDYSQFWVSGTSANNNSVFLTKYKDGEWTAASGLGDSTSIRKLQIMPLTSDHDSSDMVATDQVLMILGNINIPDQGNASAVLFNGTVYEPYILTNMEDGSQGSLSAIFVQNPNNFVNNKSSGLAVGIIVAIGLAIALAITGLIILLGLLLERRRRRIEGYVPITADKSANVNRLPPEQLFSKLEGGGHSPPKI</sequence>